<protein>
    <recommendedName>
        <fullName evidence="4">Cas10/Cmr2 second palm domain-containing protein</fullName>
    </recommendedName>
</protein>
<proteinExistence type="predicted"/>
<feature type="region of interest" description="Disordered" evidence="3">
    <location>
        <begin position="188"/>
        <end position="213"/>
    </location>
</feature>
<dbReference type="RefSeq" id="WP_013258172.1">
    <property type="nucleotide sequence ID" value="NC_014365.1"/>
</dbReference>
<evidence type="ECO:0000256" key="2">
    <source>
        <dbReference type="ARBA" id="ARBA00023118"/>
    </source>
</evidence>
<name>E1QGM6_DESB2</name>
<accession>E1QGM6</accession>
<dbReference type="InterPro" id="IPR054767">
    <property type="entry name" value="Cas10-Cmr2_palm2"/>
</dbReference>
<evidence type="ECO:0000256" key="3">
    <source>
        <dbReference type="SAM" id="MobiDB-lite"/>
    </source>
</evidence>
<organism evidence="5 6">
    <name type="scientific">Desulfarculus baarsii (strain ATCC 33931 / DSM 2075 / LMG 7858 / VKM B-1802 / 2st14)</name>
    <dbReference type="NCBI Taxonomy" id="644282"/>
    <lineage>
        <taxon>Bacteria</taxon>
        <taxon>Pseudomonadati</taxon>
        <taxon>Thermodesulfobacteriota</taxon>
        <taxon>Desulfarculia</taxon>
        <taxon>Desulfarculales</taxon>
        <taxon>Desulfarculaceae</taxon>
        <taxon>Desulfarculus</taxon>
    </lineage>
</organism>
<dbReference type="Gene3D" id="3.30.70.270">
    <property type="match status" value="1"/>
</dbReference>
<dbReference type="AlphaFoldDB" id="E1QGM6"/>
<reference evidence="5 6" key="1">
    <citation type="journal article" date="2010" name="Stand. Genomic Sci.">
        <title>Complete genome sequence of Desulfarculus baarsii type strain (2st14).</title>
        <authorList>
            <person name="Sun H."/>
            <person name="Spring S."/>
            <person name="Lapidus A."/>
            <person name="Davenport K."/>
            <person name="Del Rio T.G."/>
            <person name="Tice H."/>
            <person name="Nolan M."/>
            <person name="Copeland A."/>
            <person name="Cheng J.F."/>
            <person name="Lucas S."/>
            <person name="Tapia R."/>
            <person name="Goodwin L."/>
            <person name="Pitluck S."/>
            <person name="Ivanova N."/>
            <person name="Pagani I."/>
            <person name="Mavromatis K."/>
            <person name="Ovchinnikova G."/>
            <person name="Pati A."/>
            <person name="Chen A."/>
            <person name="Palaniappan K."/>
            <person name="Hauser L."/>
            <person name="Chang Y.J."/>
            <person name="Jeffries C.D."/>
            <person name="Detter J.C."/>
            <person name="Han C."/>
            <person name="Rohde M."/>
            <person name="Brambilla E."/>
            <person name="Goker M."/>
            <person name="Woyke T."/>
            <person name="Bristow J."/>
            <person name="Eisen J.A."/>
            <person name="Markowitz V."/>
            <person name="Hugenholtz P."/>
            <person name="Kyrpides N.C."/>
            <person name="Klenk H.P."/>
            <person name="Land M."/>
        </authorList>
    </citation>
    <scope>NUCLEOTIDE SEQUENCE [LARGE SCALE GENOMIC DNA]</scope>
    <source>
        <strain evidence="6">ATCC 33931 / DSM 2075 / LMG 7858 / VKM B-1802 / 2st14</strain>
    </source>
</reference>
<sequence length="616" mass="67362">MCEQKFRLVLLETSGNQAYIFAANKLREIMGASQIVHEVGTKLVCESLDAVCPGRHNLYWREQEQCVEFKDGRLFEGDCQAEVMVAASGKALILVADNGGVKDDCLANKLIRAWSLRVCRYLPGVDATGVYSAARCWSEGGAVAAANLQAHQRFEQARLRRRGPLARFQRLPVTAACVSSGGPASGFFSETPGKSTAGQGEPAAQSDKKEPLFAGSRTTLTKRQRQRYNKTRERFNQLYGPDCRLFGNLLNHDTFDKMGADWLAVIHADGNGLGQVFLNFGTHVGKIKPALKGGALNRAYVDAYREFSRGLDECAQKAFKQALLVCKALDLVKRAGDDTWRFPIFPVVLGGDDLTVVMTGELALPFCAAFLKAFEGQVAGWQQELPEDDSAVEPDAIVQYICQKALGAPRLGICAGVAIIKPHFPFHVAHDLAEELLRSAKQVKAKALGKPCSALDFHILHDSSFTSLDDLRQRLRPAPGMLLHAKPYALGAGVVAGDGADDAVAQWLACHDWERFCCAAQALQTKLPDASGVYKPILPPSQAHAVVENIWAVDKHAESAFQYGTMKRYGDFADAWRAATGDDCLFFCECEENKTTRLTYFLDALEAKGFMGGNDE</sequence>
<keyword evidence="2" id="KW-0051">Antiviral defense</keyword>
<dbReference type="Proteomes" id="UP000009047">
    <property type="component" value="Chromosome"/>
</dbReference>
<dbReference type="GO" id="GO:0000166">
    <property type="term" value="F:nucleotide binding"/>
    <property type="evidence" value="ECO:0007669"/>
    <property type="project" value="UniProtKB-KW"/>
</dbReference>
<dbReference type="Pfam" id="PF22335">
    <property type="entry name" value="Cas10-Cmr2_palm2"/>
    <property type="match status" value="1"/>
</dbReference>
<gene>
    <name evidence="5" type="ordered locus">Deba_1351</name>
</gene>
<evidence type="ECO:0000313" key="6">
    <source>
        <dbReference type="Proteomes" id="UP000009047"/>
    </source>
</evidence>
<evidence type="ECO:0000256" key="1">
    <source>
        <dbReference type="ARBA" id="ARBA00022741"/>
    </source>
</evidence>
<dbReference type="KEGG" id="dbr:Deba_1351"/>
<keyword evidence="1" id="KW-0547">Nucleotide-binding</keyword>
<dbReference type="EMBL" id="CP002085">
    <property type="protein sequence ID" value="ADK84719.1"/>
    <property type="molecule type" value="Genomic_DNA"/>
</dbReference>
<dbReference type="InterPro" id="IPR043128">
    <property type="entry name" value="Rev_trsase/Diguanyl_cyclase"/>
</dbReference>
<dbReference type="HOGENOM" id="CLU_417190_0_0_7"/>
<evidence type="ECO:0000313" key="5">
    <source>
        <dbReference type="EMBL" id="ADK84719.1"/>
    </source>
</evidence>
<dbReference type="eggNOG" id="COG1353">
    <property type="taxonomic scope" value="Bacteria"/>
</dbReference>
<dbReference type="STRING" id="644282.Deba_1351"/>
<dbReference type="OrthoDB" id="442064at2"/>
<keyword evidence="6" id="KW-1185">Reference proteome</keyword>
<feature type="domain" description="Cas10/Cmr2 second palm" evidence="4">
    <location>
        <begin position="263"/>
        <end position="446"/>
    </location>
</feature>
<evidence type="ECO:0000259" key="4">
    <source>
        <dbReference type="Pfam" id="PF22335"/>
    </source>
</evidence>
<dbReference type="GO" id="GO:0051607">
    <property type="term" value="P:defense response to virus"/>
    <property type="evidence" value="ECO:0007669"/>
    <property type="project" value="UniProtKB-KW"/>
</dbReference>